<evidence type="ECO:0000256" key="13">
    <source>
        <dbReference type="SAM" id="Phobius"/>
    </source>
</evidence>
<dbReference type="GO" id="GO:0033038">
    <property type="term" value="F:bitter taste receptor activity"/>
    <property type="evidence" value="ECO:0007669"/>
    <property type="project" value="InterPro"/>
</dbReference>
<feature type="transmembrane region" description="Helical" evidence="13">
    <location>
        <begin position="6"/>
        <end position="30"/>
    </location>
</feature>
<dbReference type="InterPro" id="IPR007960">
    <property type="entry name" value="TAS2R"/>
</dbReference>
<feature type="transmembrane region" description="Helical" evidence="13">
    <location>
        <begin position="236"/>
        <end position="255"/>
    </location>
</feature>
<feature type="transmembrane region" description="Helical" evidence="13">
    <location>
        <begin position="126"/>
        <end position="147"/>
    </location>
</feature>
<evidence type="ECO:0000256" key="2">
    <source>
        <dbReference type="ARBA" id="ARBA00007376"/>
    </source>
</evidence>
<evidence type="ECO:0000256" key="1">
    <source>
        <dbReference type="ARBA" id="ARBA00004141"/>
    </source>
</evidence>
<evidence type="ECO:0000256" key="12">
    <source>
        <dbReference type="RuleBase" id="RU004424"/>
    </source>
</evidence>
<dbReference type="EMBL" id="WNYA01000090">
    <property type="protein sequence ID" value="KAG8550099.1"/>
    <property type="molecule type" value="Genomic_DNA"/>
</dbReference>
<dbReference type="SUPFAM" id="SSF81321">
    <property type="entry name" value="Family A G protein-coupled receptor-like"/>
    <property type="match status" value="1"/>
</dbReference>
<reference evidence="14" key="1">
    <citation type="thesis" date="2020" institute="ProQuest LLC" country="789 East Eisenhower Parkway, Ann Arbor, MI, USA">
        <title>Comparative Genomics and Chromosome Evolution.</title>
        <authorList>
            <person name="Mudd A.B."/>
        </authorList>
    </citation>
    <scope>NUCLEOTIDE SEQUENCE</scope>
    <source>
        <strain evidence="14">237g6f4</strain>
        <tissue evidence="14">Blood</tissue>
    </source>
</reference>
<keyword evidence="9 12" id="KW-0675">Receptor</keyword>
<dbReference type="PANTHER" id="PTHR11394:SF47">
    <property type="entry name" value="TASTE RECEPTOR TYPE 2 MEMBER 40"/>
    <property type="match status" value="1"/>
</dbReference>
<accession>A0AAV6ZL90</accession>
<evidence type="ECO:0000256" key="9">
    <source>
        <dbReference type="ARBA" id="ARBA00023170"/>
    </source>
</evidence>
<dbReference type="Proteomes" id="UP000824782">
    <property type="component" value="Unassembled WGS sequence"/>
</dbReference>
<evidence type="ECO:0000256" key="10">
    <source>
        <dbReference type="ARBA" id="ARBA00023224"/>
    </source>
</evidence>
<dbReference type="FunFam" id="1.20.1070.10:FF:000055">
    <property type="entry name" value="Taste receptor type 2"/>
    <property type="match status" value="1"/>
</dbReference>
<evidence type="ECO:0000256" key="11">
    <source>
        <dbReference type="RuleBase" id="RU004423"/>
    </source>
</evidence>
<evidence type="ECO:0000256" key="6">
    <source>
        <dbReference type="ARBA" id="ARBA00022989"/>
    </source>
</evidence>
<comment type="similarity">
    <text evidence="2 11">Belongs to the G-protein coupled receptor T2R family.</text>
</comment>
<evidence type="ECO:0000256" key="4">
    <source>
        <dbReference type="ARBA" id="ARBA00022606"/>
    </source>
</evidence>
<protein>
    <recommendedName>
        <fullName evidence="12">Taste receptor type 2</fullName>
    </recommendedName>
</protein>
<keyword evidence="4 12" id="KW-0716">Sensory transduction</keyword>
<feature type="transmembrane region" description="Helical" evidence="13">
    <location>
        <begin position="181"/>
        <end position="206"/>
    </location>
</feature>
<dbReference type="PANTHER" id="PTHR11394">
    <property type="entry name" value="TASTE RECEPTOR TYPE 2"/>
    <property type="match status" value="1"/>
</dbReference>
<keyword evidence="8 12" id="KW-0472">Membrane</keyword>
<evidence type="ECO:0000313" key="15">
    <source>
        <dbReference type="Proteomes" id="UP000824782"/>
    </source>
</evidence>
<keyword evidence="15" id="KW-1185">Reference proteome</keyword>
<dbReference type="Pfam" id="PF05296">
    <property type="entry name" value="TAS2R"/>
    <property type="match status" value="1"/>
</dbReference>
<dbReference type="Gene3D" id="1.20.1070.10">
    <property type="entry name" value="Rhodopsin 7-helix transmembrane proteins"/>
    <property type="match status" value="1"/>
</dbReference>
<dbReference type="GO" id="GO:0016020">
    <property type="term" value="C:membrane"/>
    <property type="evidence" value="ECO:0007669"/>
    <property type="project" value="UniProtKB-SubCell"/>
</dbReference>
<evidence type="ECO:0000256" key="8">
    <source>
        <dbReference type="ARBA" id="ARBA00023136"/>
    </source>
</evidence>
<evidence type="ECO:0000256" key="3">
    <source>
        <dbReference type="ARBA" id="ARBA00022480"/>
    </source>
</evidence>
<sequence length="303" mass="34634">MDEILLRSLYYTECIAGVIVNLIIVAANIIKWRRMKSLDGEKILISLATSRCLFLLSAFLLDISLILDSWNIGNVQVLYKIISLFLTFLHFTNFWFATVLCVFYCVKITSYSWKFFSLLKTKISHLVPWFLLASLLISASFSLPLGWSHDGIQEKNLTNHSMDNMTVYRNMKYEVNQTQSVLLFTGLGPPFLVFFVAIALLLHSLWMHTRRMRSSGSGFRRPNLESHISAVKSMSLFLVLQTMYFVLSALAYCIYWEKTAFWIILVLSCSSPTLHSFYIISTNSGLKKTCVSVLHVLPCCPEG</sequence>
<name>A0AAV6ZL90_ENGPU</name>
<feature type="transmembrane region" description="Helical" evidence="13">
    <location>
        <begin position="81"/>
        <end position="106"/>
    </location>
</feature>
<comment type="subcellular location">
    <subcellularLocation>
        <location evidence="1 12">Membrane</location>
        <topology evidence="1 12">Multi-pass membrane protein</topology>
    </subcellularLocation>
</comment>
<keyword evidence="3 12" id="KW-0919">Taste</keyword>
<evidence type="ECO:0000256" key="5">
    <source>
        <dbReference type="ARBA" id="ARBA00022692"/>
    </source>
</evidence>
<evidence type="ECO:0000313" key="14">
    <source>
        <dbReference type="EMBL" id="KAG8550099.1"/>
    </source>
</evidence>
<feature type="transmembrane region" description="Helical" evidence="13">
    <location>
        <begin position="42"/>
        <end position="61"/>
    </location>
</feature>
<proteinExistence type="inferred from homology"/>
<keyword evidence="7 12" id="KW-0297">G-protein coupled receptor</keyword>
<evidence type="ECO:0000256" key="7">
    <source>
        <dbReference type="ARBA" id="ARBA00023040"/>
    </source>
</evidence>
<keyword evidence="6 13" id="KW-1133">Transmembrane helix</keyword>
<keyword evidence="5 12" id="KW-0812">Transmembrane</keyword>
<dbReference type="AlphaFoldDB" id="A0AAV6ZL90"/>
<feature type="transmembrane region" description="Helical" evidence="13">
    <location>
        <begin position="261"/>
        <end position="280"/>
    </location>
</feature>
<dbReference type="GO" id="GO:0004930">
    <property type="term" value="F:G protein-coupled receptor activity"/>
    <property type="evidence" value="ECO:0007669"/>
    <property type="project" value="UniProtKB-KW"/>
</dbReference>
<gene>
    <name evidence="14" type="ORF">GDO81_028879</name>
</gene>
<comment type="caution">
    <text evidence="14">The sequence shown here is derived from an EMBL/GenBank/DDBJ whole genome shotgun (WGS) entry which is preliminary data.</text>
</comment>
<organism evidence="14 15">
    <name type="scientific">Engystomops pustulosus</name>
    <name type="common">Tungara frog</name>
    <name type="synonym">Physalaemus pustulosus</name>
    <dbReference type="NCBI Taxonomy" id="76066"/>
    <lineage>
        <taxon>Eukaryota</taxon>
        <taxon>Metazoa</taxon>
        <taxon>Chordata</taxon>
        <taxon>Craniata</taxon>
        <taxon>Vertebrata</taxon>
        <taxon>Euteleostomi</taxon>
        <taxon>Amphibia</taxon>
        <taxon>Batrachia</taxon>
        <taxon>Anura</taxon>
        <taxon>Neobatrachia</taxon>
        <taxon>Hyloidea</taxon>
        <taxon>Leptodactylidae</taxon>
        <taxon>Leiuperinae</taxon>
        <taxon>Engystomops</taxon>
    </lineage>
</organism>
<keyword evidence="10 12" id="KW-0807">Transducer</keyword>